<comment type="caution">
    <text evidence="1">The sequence shown here is derived from an EMBL/GenBank/DDBJ whole genome shotgun (WGS) entry which is preliminary data.</text>
</comment>
<proteinExistence type="predicted"/>
<protein>
    <submittedName>
        <fullName evidence="1">Uncharacterized protein</fullName>
    </submittedName>
</protein>
<keyword evidence="2" id="KW-1185">Reference proteome</keyword>
<accession>A0A976ILK5</accession>
<gene>
    <name evidence="1" type="ORF">CCR75_003632</name>
</gene>
<organism evidence="1 2">
    <name type="scientific">Bremia lactucae</name>
    <name type="common">Lettuce downy mildew</name>
    <dbReference type="NCBI Taxonomy" id="4779"/>
    <lineage>
        <taxon>Eukaryota</taxon>
        <taxon>Sar</taxon>
        <taxon>Stramenopiles</taxon>
        <taxon>Oomycota</taxon>
        <taxon>Peronosporomycetes</taxon>
        <taxon>Peronosporales</taxon>
        <taxon>Peronosporaceae</taxon>
        <taxon>Bremia</taxon>
    </lineage>
</organism>
<dbReference type="Proteomes" id="UP000294530">
    <property type="component" value="Unassembled WGS sequence"/>
</dbReference>
<name>A0A976ILK5_BRELC</name>
<evidence type="ECO:0000313" key="1">
    <source>
        <dbReference type="EMBL" id="TDH73998.1"/>
    </source>
</evidence>
<dbReference type="EMBL" id="SHOA02000018">
    <property type="protein sequence ID" value="TDH73998.1"/>
    <property type="molecule type" value="Genomic_DNA"/>
</dbReference>
<dbReference type="AlphaFoldDB" id="A0A976ILK5"/>
<dbReference type="GeneID" id="94347397"/>
<evidence type="ECO:0000313" key="2">
    <source>
        <dbReference type="Proteomes" id="UP000294530"/>
    </source>
</evidence>
<dbReference type="KEGG" id="blac:94347397"/>
<reference evidence="1 2" key="1">
    <citation type="journal article" date="2021" name="Genome Biol.">
        <title>AFLAP: assembly-free linkage analysis pipeline using k-mers from genome sequencing data.</title>
        <authorList>
            <person name="Fletcher K."/>
            <person name="Zhang L."/>
            <person name="Gil J."/>
            <person name="Han R."/>
            <person name="Cavanaugh K."/>
            <person name="Michelmore R."/>
        </authorList>
    </citation>
    <scope>NUCLEOTIDE SEQUENCE [LARGE SCALE GENOMIC DNA]</scope>
    <source>
        <strain evidence="1 2">SF5</strain>
    </source>
</reference>
<sequence>MVAGTSNQRVDVFISRMACLELKDLGMAEKFLGMHVRYNSESGHKIDQIPTMIELLSKHGLYKANLVRSRIRKYLLDDDQKGGGSSMPANGPGTPERPTIKIFHLLLGSLLWIARCSRPDIFLPLLACARTDNWRLQVGETYCALLG</sequence>
<dbReference type="OrthoDB" id="167773at2759"/>
<dbReference type="RefSeq" id="XP_067823496.1">
    <property type="nucleotide sequence ID" value="XM_067961726.1"/>
</dbReference>